<sequence length="302" mass="32419">MNEQVLTPALLRRFCHFAEGSEPDFFTGASYDSENVADGELFVSLAGDRQDLAAAQAIESGAAAVLLKPGIFSLRQVVTERECAIYVTEDLTAALKGLAAAFLKELAPAVIGVTGTDCPTEAASAAAGVLGNVFSVYWLKENEKKPEELAVTLLNTPPHCEMIILELPDSSDRGMSLLPLTYLLATGTDSSRTAAERVFSEADRMKASSVIIYDEDEPLYSRDWDKSTLSCGLTESALFFAEYVDWETDTLSFTLRGISGRFTAGGTGRANLKGALFAIAAGVHLGLSADEIQAGLRDVRQW</sequence>
<dbReference type="GO" id="GO:0005524">
    <property type="term" value="F:ATP binding"/>
    <property type="evidence" value="ECO:0007669"/>
    <property type="project" value="UniProtKB-KW"/>
</dbReference>
<dbReference type="SUPFAM" id="SSF63418">
    <property type="entry name" value="MurE/MurF N-terminal domain"/>
    <property type="match status" value="1"/>
</dbReference>
<dbReference type="Gene3D" id="3.40.1390.10">
    <property type="entry name" value="MurE/MurF, N-terminal domain"/>
    <property type="match status" value="1"/>
</dbReference>
<organism evidence="4 5">
    <name type="scientific">Alteribacter lacisalsi</name>
    <dbReference type="NCBI Taxonomy" id="2045244"/>
    <lineage>
        <taxon>Bacteria</taxon>
        <taxon>Bacillati</taxon>
        <taxon>Bacillota</taxon>
        <taxon>Bacilli</taxon>
        <taxon>Bacillales</taxon>
        <taxon>Bacillaceae</taxon>
        <taxon>Alteribacter</taxon>
    </lineage>
</organism>
<dbReference type="InterPro" id="IPR035911">
    <property type="entry name" value="MurE/MurF_N"/>
</dbReference>
<dbReference type="PANTHER" id="PTHR43024">
    <property type="entry name" value="UDP-N-ACETYLMURAMOYL-TRIPEPTIDE--D-ALANYL-D-ALANINE LIGASE"/>
    <property type="match status" value="1"/>
</dbReference>
<dbReference type="RefSeq" id="WP_110517489.1">
    <property type="nucleotide sequence ID" value="NZ_PDOF01000001.1"/>
</dbReference>
<dbReference type="AlphaFoldDB" id="A0A2W0H7V2"/>
<dbReference type="Gene3D" id="3.40.1190.10">
    <property type="entry name" value="Mur-like, catalytic domain"/>
    <property type="match status" value="2"/>
</dbReference>
<evidence type="ECO:0000256" key="3">
    <source>
        <dbReference type="ARBA" id="ARBA00022840"/>
    </source>
</evidence>
<comment type="caution">
    <text evidence="4">The sequence shown here is derived from an EMBL/GenBank/DDBJ whole genome shotgun (WGS) entry which is preliminary data.</text>
</comment>
<evidence type="ECO:0008006" key="6">
    <source>
        <dbReference type="Google" id="ProtNLM"/>
    </source>
</evidence>
<evidence type="ECO:0000256" key="1">
    <source>
        <dbReference type="ARBA" id="ARBA00022598"/>
    </source>
</evidence>
<keyword evidence="1" id="KW-0436">Ligase</keyword>
<gene>
    <name evidence="4" type="ORF">CR205_04835</name>
</gene>
<keyword evidence="2" id="KW-0547">Nucleotide-binding</keyword>
<name>A0A2W0H7V2_9BACI</name>
<accession>A0A2W0H7V2</accession>
<dbReference type="EMBL" id="PDOF01000001">
    <property type="protein sequence ID" value="PYZ97924.1"/>
    <property type="molecule type" value="Genomic_DNA"/>
</dbReference>
<evidence type="ECO:0000256" key="2">
    <source>
        <dbReference type="ARBA" id="ARBA00022741"/>
    </source>
</evidence>
<evidence type="ECO:0000313" key="4">
    <source>
        <dbReference type="EMBL" id="PYZ97924.1"/>
    </source>
</evidence>
<dbReference type="OrthoDB" id="9801978at2"/>
<dbReference type="SUPFAM" id="SSF53623">
    <property type="entry name" value="MurD-like peptide ligases, catalytic domain"/>
    <property type="match status" value="1"/>
</dbReference>
<dbReference type="InterPro" id="IPR051046">
    <property type="entry name" value="MurCDEF_CellWall_CoF430Synth"/>
</dbReference>
<keyword evidence="5" id="KW-1185">Reference proteome</keyword>
<proteinExistence type="predicted"/>
<dbReference type="InterPro" id="IPR036565">
    <property type="entry name" value="Mur-like_cat_sf"/>
</dbReference>
<dbReference type="GO" id="GO:0016874">
    <property type="term" value="F:ligase activity"/>
    <property type="evidence" value="ECO:0007669"/>
    <property type="project" value="UniProtKB-KW"/>
</dbReference>
<evidence type="ECO:0000313" key="5">
    <source>
        <dbReference type="Proteomes" id="UP000248066"/>
    </source>
</evidence>
<keyword evidence="3" id="KW-0067">ATP-binding</keyword>
<protein>
    <recommendedName>
        <fullName evidence="6">Mur ligase central domain-containing protein</fullName>
    </recommendedName>
</protein>
<reference evidence="4 5" key="1">
    <citation type="submission" date="2017-10" db="EMBL/GenBank/DDBJ databases">
        <title>Bacillus sp. nov., a halophilic bacterium isolated from a Yangshapao Lake.</title>
        <authorList>
            <person name="Wang H."/>
        </authorList>
    </citation>
    <scope>NUCLEOTIDE SEQUENCE [LARGE SCALE GENOMIC DNA]</scope>
    <source>
        <strain evidence="4 5">YSP-3</strain>
    </source>
</reference>
<dbReference type="PANTHER" id="PTHR43024:SF1">
    <property type="entry name" value="UDP-N-ACETYLMURAMOYL-TRIPEPTIDE--D-ALANYL-D-ALANINE LIGASE"/>
    <property type="match status" value="1"/>
</dbReference>
<dbReference type="Proteomes" id="UP000248066">
    <property type="component" value="Unassembled WGS sequence"/>
</dbReference>